<evidence type="ECO:0000313" key="1">
    <source>
        <dbReference type="EMBL" id="BBX60518.1"/>
    </source>
</evidence>
<name>A0A7I7LKZ0_9MYCO</name>
<proteinExistence type="predicted"/>
<sequence>MDIDHGAGSDAPESMSPLVFPDPLTSTHLVSAATFLYFDVPVVLPSPIWIPDEEAFGLHDLVASWRPDWAPRFFQIDALYGAQVDAWKHTKELLNPLKDTFVSSLFAFDADTAAIERGLAFLRTTGETIDTTIARLDPGAAAGEVFHHLLIDKYVELDRDLNGLYEYCGQLFALSSTPQLLVSCYLPRLTLTPRAADASDVLLFNNIQLLPLLEKLPVDEAEKPDAIIGTQIVAWEIFARILAQQLDPLDARRVDRLADLRRRHRHEVESLKGKCLLLAKDMPPPNGLDDVIGAVERFLRYQANEEIAALFRLNRSAVDGFVESVLTDEKSWLAVATTIASAYAGQGLLTAGAGLATVSSLGAKAAKSTFQRRKNLRTSDYRVLYRIGRR</sequence>
<protein>
    <submittedName>
        <fullName evidence="1">Uncharacterized protein</fullName>
    </submittedName>
</protein>
<accession>A0A7I7LKZ0</accession>
<dbReference type="Proteomes" id="UP000467164">
    <property type="component" value="Chromosome"/>
</dbReference>
<dbReference type="AlphaFoldDB" id="A0A7I7LKZ0"/>
<reference evidence="1 2" key="1">
    <citation type="journal article" date="2019" name="Emerg. Microbes Infect.">
        <title>Comprehensive subspecies identification of 175 nontuberculous mycobacteria species based on 7547 genomic profiles.</title>
        <authorList>
            <person name="Matsumoto Y."/>
            <person name="Kinjo T."/>
            <person name="Motooka D."/>
            <person name="Nabeya D."/>
            <person name="Jung N."/>
            <person name="Uechi K."/>
            <person name="Horii T."/>
            <person name="Iida T."/>
            <person name="Fujita J."/>
            <person name="Nakamura S."/>
        </authorList>
    </citation>
    <scope>NUCLEOTIDE SEQUENCE [LARGE SCALE GENOMIC DNA]</scope>
    <source>
        <strain evidence="1 2">JCM 12657</strain>
    </source>
</reference>
<dbReference type="KEGG" id="msho:MSHO_58630"/>
<evidence type="ECO:0000313" key="2">
    <source>
        <dbReference type="Proteomes" id="UP000467164"/>
    </source>
</evidence>
<dbReference type="RefSeq" id="WP_198966098.1">
    <property type="nucleotide sequence ID" value="NZ_AP022572.1"/>
</dbReference>
<organism evidence="1 2">
    <name type="scientific">Mycobacterium shottsii</name>
    <dbReference type="NCBI Taxonomy" id="133549"/>
    <lineage>
        <taxon>Bacteria</taxon>
        <taxon>Bacillati</taxon>
        <taxon>Actinomycetota</taxon>
        <taxon>Actinomycetes</taxon>
        <taxon>Mycobacteriales</taxon>
        <taxon>Mycobacteriaceae</taxon>
        <taxon>Mycobacterium</taxon>
        <taxon>Mycobacterium ulcerans group</taxon>
    </lineage>
</organism>
<keyword evidence="2" id="KW-1185">Reference proteome</keyword>
<gene>
    <name evidence="1" type="ORF">MSHO_58630</name>
</gene>
<dbReference type="EMBL" id="AP022572">
    <property type="protein sequence ID" value="BBX60518.1"/>
    <property type="molecule type" value="Genomic_DNA"/>
</dbReference>